<comment type="caution">
    <text evidence="5">The sequence shown here is derived from an EMBL/GenBank/DDBJ whole genome shotgun (WGS) entry which is preliminary data.</text>
</comment>
<accession>A0ABW9G2J5</accession>
<evidence type="ECO:0000256" key="1">
    <source>
        <dbReference type="ARBA" id="ARBA00022630"/>
    </source>
</evidence>
<dbReference type="InterPro" id="IPR000595">
    <property type="entry name" value="cNMP-bd_dom"/>
</dbReference>
<sequence>MEGGPGDVEKAYRERYLAAFPTLTEPQMERVRAYGTLAAVRRGDLVSSAGQASDDFVVLVSATVEIVRDAYDDQPEAVVARCGPRRFLGELNLLTGQAAYLSMRVVEGGEVIRIDPPDFRRLMAQDGELSDVVLRAFLARHTELQSGEGALSVRLLGSPLSPASLALRTWAARSHIAHSWFDVDTAAGLALAGVHELEPDHLPAAVTPSGTIRNATPALLAQALGLVSSPDDFTGHDEVLDMVVVGAGPAGLAAAVYGASEGLRTMVFDAVGVGGQASASSRIENYLGFASGVSGADLTGRAMIQAQKFGARISSPCTVVSVRPSESVFELALSDGAVAHARTVVVATGARYRTLDLPRWEEFEGRGIFYAATEIEARLCAGRPVAVVGGANSAGQAALFLSGRGCAVAMIIRSDNLYAGMSAYLARRIEADPAIQVHLDSEVTALDGQTSLEDITVTDNSTGRSHTARCCGLFCFIGAEPATSWLKDIRLDAAGFILTDAAIGPGPVGEEWEALGRGPLPFETSEPGVFAVGDVRAGSMKRVAAAVGDGASCVRSIHEYLGPAHLV</sequence>
<dbReference type="PRINTS" id="PR00368">
    <property type="entry name" value="FADPNR"/>
</dbReference>
<dbReference type="InterPro" id="IPR036188">
    <property type="entry name" value="FAD/NAD-bd_sf"/>
</dbReference>
<feature type="domain" description="Cyclic nucleotide-binding" evidence="4">
    <location>
        <begin position="19"/>
        <end position="140"/>
    </location>
</feature>
<dbReference type="Gene3D" id="2.60.120.10">
    <property type="entry name" value="Jelly Rolls"/>
    <property type="match status" value="1"/>
</dbReference>
<reference evidence="5 6" key="1">
    <citation type="submission" date="2023-11" db="EMBL/GenBank/DDBJ databases">
        <authorList>
            <person name="Val-Calvo J."/>
            <person name="Scortti M."/>
            <person name="Vazquez-Boland J."/>
        </authorList>
    </citation>
    <scope>NUCLEOTIDE SEQUENCE [LARGE SCALE GENOMIC DNA]</scope>
    <source>
        <strain evidence="5 6">DSM 46662</strain>
    </source>
</reference>
<dbReference type="Proteomes" id="UP001629744">
    <property type="component" value="Unassembled WGS sequence"/>
</dbReference>
<evidence type="ECO:0000313" key="5">
    <source>
        <dbReference type="EMBL" id="MFM1731243.1"/>
    </source>
</evidence>
<name>A0ABW9G2J5_9NOCA</name>
<dbReference type="Pfam" id="PF00027">
    <property type="entry name" value="cNMP_binding"/>
    <property type="match status" value="1"/>
</dbReference>
<dbReference type="CDD" id="cd00038">
    <property type="entry name" value="CAP_ED"/>
    <property type="match status" value="1"/>
</dbReference>
<keyword evidence="1" id="KW-0285">Flavoprotein</keyword>
<dbReference type="SUPFAM" id="SSF51206">
    <property type="entry name" value="cAMP-binding domain-like"/>
    <property type="match status" value="1"/>
</dbReference>
<dbReference type="Gene3D" id="3.50.50.60">
    <property type="entry name" value="FAD/NAD(P)-binding domain"/>
    <property type="match status" value="2"/>
</dbReference>
<dbReference type="PRINTS" id="PR00469">
    <property type="entry name" value="PNDRDTASEII"/>
</dbReference>
<proteinExistence type="predicted"/>
<organism evidence="5 6">
    <name type="scientific">Prescottella soli</name>
    <dbReference type="NCBI Taxonomy" id="1543852"/>
    <lineage>
        <taxon>Bacteria</taxon>
        <taxon>Bacillati</taxon>
        <taxon>Actinomycetota</taxon>
        <taxon>Actinomycetes</taxon>
        <taxon>Mycobacteriales</taxon>
        <taxon>Nocardiaceae</taxon>
        <taxon>Prescottella</taxon>
    </lineage>
</organism>
<keyword evidence="6" id="KW-1185">Reference proteome</keyword>
<dbReference type="SMART" id="SM00100">
    <property type="entry name" value="cNMP"/>
    <property type="match status" value="1"/>
</dbReference>
<dbReference type="InterPro" id="IPR023753">
    <property type="entry name" value="FAD/NAD-binding_dom"/>
</dbReference>
<dbReference type="PROSITE" id="PS50042">
    <property type="entry name" value="CNMP_BINDING_3"/>
    <property type="match status" value="1"/>
</dbReference>
<evidence type="ECO:0000256" key="2">
    <source>
        <dbReference type="ARBA" id="ARBA00023002"/>
    </source>
</evidence>
<dbReference type="InterPro" id="IPR018490">
    <property type="entry name" value="cNMP-bd_dom_sf"/>
</dbReference>
<dbReference type="InterPro" id="IPR014710">
    <property type="entry name" value="RmlC-like_jellyroll"/>
</dbReference>
<evidence type="ECO:0000256" key="3">
    <source>
        <dbReference type="ARBA" id="ARBA00048132"/>
    </source>
</evidence>
<dbReference type="EMBL" id="JBDLNU010000007">
    <property type="protein sequence ID" value="MFM1731243.1"/>
    <property type="molecule type" value="Genomic_DNA"/>
</dbReference>
<protein>
    <submittedName>
        <fullName evidence="5">FAD-dependent oxidoreductase</fullName>
    </submittedName>
</protein>
<gene>
    <name evidence="5" type="ORF">ABEU19_004803</name>
</gene>
<dbReference type="RefSeq" id="WP_348605253.1">
    <property type="nucleotide sequence ID" value="NZ_CP157276.1"/>
</dbReference>
<evidence type="ECO:0000313" key="6">
    <source>
        <dbReference type="Proteomes" id="UP001629744"/>
    </source>
</evidence>
<dbReference type="InterPro" id="IPR050097">
    <property type="entry name" value="Ferredoxin-NADP_redctase_2"/>
</dbReference>
<dbReference type="Pfam" id="PF07992">
    <property type="entry name" value="Pyr_redox_2"/>
    <property type="match status" value="1"/>
</dbReference>
<keyword evidence="2" id="KW-0560">Oxidoreductase</keyword>
<evidence type="ECO:0000259" key="4">
    <source>
        <dbReference type="PROSITE" id="PS50042"/>
    </source>
</evidence>
<comment type="catalytic activity">
    <reaction evidence="3">
        <text>[thioredoxin]-dithiol + NADP(+) = [thioredoxin]-disulfide + NADPH + H(+)</text>
        <dbReference type="Rhea" id="RHEA:20345"/>
        <dbReference type="Rhea" id="RHEA-COMP:10698"/>
        <dbReference type="Rhea" id="RHEA-COMP:10700"/>
        <dbReference type="ChEBI" id="CHEBI:15378"/>
        <dbReference type="ChEBI" id="CHEBI:29950"/>
        <dbReference type="ChEBI" id="CHEBI:50058"/>
        <dbReference type="ChEBI" id="CHEBI:57783"/>
        <dbReference type="ChEBI" id="CHEBI:58349"/>
        <dbReference type="EC" id="1.8.1.9"/>
    </reaction>
</comment>
<dbReference type="SUPFAM" id="SSF51905">
    <property type="entry name" value="FAD/NAD(P)-binding domain"/>
    <property type="match status" value="1"/>
</dbReference>
<dbReference type="PANTHER" id="PTHR48105">
    <property type="entry name" value="THIOREDOXIN REDUCTASE 1-RELATED-RELATED"/>
    <property type="match status" value="1"/>
</dbReference>